<evidence type="ECO:0000313" key="2">
    <source>
        <dbReference type="Proteomes" id="UP000680865"/>
    </source>
</evidence>
<gene>
    <name evidence="1" type="ORF">Aco04nite_80250</name>
</gene>
<dbReference type="EMBL" id="BOQP01000050">
    <property type="protein sequence ID" value="GIM82172.1"/>
    <property type="molecule type" value="Genomic_DNA"/>
</dbReference>
<dbReference type="RefSeq" id="WP_213002408.1">
    <property type="nucleotide sequence ID" value="NZ_BAAATW010000018.1"/>
</dbReference>
<sequence length="60" mass="6011">MRAQVTFVGNATTVLELGSFTLLTDTSGAAAGNGCGSPPFPGGTVPVSSTGFFPMSWARS</sequence>
<organism evidence="1 2">
    <name type="scientific">Winogradskya consettensis</name>
    <dbReference type="NCBI Taxonomy" id="113560"/>
    <lineage>
        <taxon>Bacteria</taxon>
        <taxon>Bacillati</taxon>
        <taxon>Actinomycetota</taxon>
        <taxon>Actinomycetes</taxon>
        <taxon>Micromonosporales</taxon>
        <taxon>Micromonosporaceae</taxon>
        <taxon>Winogradskya</taxon>
    </lineage>
</organism>
<accession>A0A919T1D8</accession>
<dbReference type="AlphaFoldDB" id="A0A919T1D8"/>
<reference evidence="1" key="1">
    <citation type="submission" date="2021-03" db="EMBL/GenBank/DDBJ databases">
        <title>Whole genome shotgun sequence of Actinoplanes consettensis NBRC 14913.</title>
        <authorList>
            <person name="Komaki H."/>
            <person name="Tamura T."/>
        </authorList>
    </citation>
    <scope>NUCLEOTIDE SEQUENCE</scope>
    <source>
        <strain evidence="1">NBRC 14913</strain>
    </source>
</reference>
<name>A0A919T1D8_9ACTN</name>
<protein>
    <submittedName>
        <fullName evidence="1">Uncharacterized protein</fullName>
    </submittedName>
</protein>
<keyword evidence="2" id="KW-1185">Reference proteome</keyword>
<evidence type="ECO:0000313" key="1">
    <source>
        <dbReference type="EMBL" id="GIM82172.1"/>
    </source>
</evidence>
<proteinExistence type="predicted"/>
<comment type="caution">
    <text evidence="1">The sequence shown here is derived from an EMBL/GenBank/DDBJ whole genome shotgun (WGS) entry which is preliminary data.</text>
</comment>
<dbReference type="Proteomes" id="UP000680865">
    <property type="component" value="Unassembled WGS sequence"/>
</dbReference>